<protein>
    <recommendedName>
        <fullName evidence="3">DUF2470 domain-containing protein</fullName>
    </recommendedName>
</protein>
<evidence type="ECO:0000313" key="1">
    <source>
        <dbReference type="EMBL" id="SDZ08652.1"/>
    </source>
</evidence>
<gene>
    <name evidence="1" type="ORF">SAMN05444365_105248</name>
</gene>
<sequence>MPPTPAELARTLAAGRLPGVAHVAFRPGPHPVRHVTDPLGRVLLLVPSAGRAARALRPEPGVDDAAIVLDVPDVPPLPGAPGLGRVRISGWVSPLAGEAAREAALQYADVDPAGDLLDVGRAFTLHRVEVAEVRLERGGTTVEVDPDDYRDAEPDPLHAVEAELLADLAGHHGPELGDYLRRQLRVAGRDGGPEPPRVVRLDRYGFVVALGAGRAPYARLAFPHPVRDRAELARLLHPVLCRRCAGRCGRPSET</sequence>
<dbReference type="InterPro" id="IPR037119">
    <property type="entry name" value="Haem_oxidase_HugZ-like_sf"/>
</dbReference>
<accession>A0A1H3Q527</accession>
<dbReference type="EMBL" id="FNPH01000005">
    <property type="protein sequence ID" value="SDZ08652.1"/>
    <property type="molecule type" value="Genomic_DNA"/>
</dbReference>
<evidence type="ECO:0000313" key="2">
    <source>
        <dbReference type="Proteomes" id="UP000242415"/>
    </source>
</evidence>
<dbReference type="Gene3D" id="3.20.180.10">
    <property type="entry name" value="PNP-oxidase-like"/>
    <property type="match status" value="1"/>
</dbReference>
<name>A0A1H3Q527_9ACTN</name>
<proteinExistence type="predicted"/>
<evidence type="ECO:0008006" key="3">
    <source>
        <dbReference type="Google" id="ProtNLM"/>
    </source>
</evidence>
<keyword evidence="2" id="KW-1185">Reference proteome</keyword>
<dbReference type="AlphaFoldDB" id="A0A1H3Q527"/>
<organism evidence="1 2">
    <name type="scientific">Micromonospora pattaloongensis</name>
    <dbReference type="NCBI Taxonomy" id="405436"/>
    <lineage>
        <taxon>Bacteria</taxon>
        <taxon>Bacillati</taxon>
        <taxon>Actinomycetota</taxon>
        <taxon>Actinomycetes</taxon>
        <taxon>Micromonosporales</taxon>
        <taxon>Micromonosporaceae</taxon>
        <taxon>Micromonospora</taxon>
    </lineage>
</organism>
<dbReference type="SUPFAM" id="SSF50475">
    <property type="entry name" value="FMN-binding split barrel"/>
    <property type="match status" value="1"/>
</dbReference>
<dbReference type="STRING" id="405436.SAMN05444365_105248"/>
<dbReference type="OrthoDB" id="5187098at2"/>
<dbReference type="RefSeq" id="WP_091557548.1">
    <property type="nucleotide sequence ID" value="NZ_FNPH01000005.1"/>
</dbReference>
<reference evidence="2" key="1">
    <citation type="submission" date="2016-10" db="EMBL/GenBank/DDBJ databases">
        <authorList>
            <person name="Varghese N."/>
            <person name="Submissions S."/>
        </authorList>
    </citation>
    <scope>NUCLEOTIDE SEQUENCE [LARGE SCALE GENOMIC DNA]</scope>
    <source>
        <strain evidence="2">DSM 45245</strain>
    </source>
</reference>
<dbReference type="Proteomes" id="UP000242415">
    <property type="component" value="Unassembled WGS sequence"/>
</dbReference>